<sequence length="580" mass="64084">MSSFVVFVIVFSLAVSAADAQSPPPAPVTGQTLQQVAGSLKMYVDPLPDMPKLNGYSGSGNSRRPGSLTIGMYQKKWQFHRDLPPTTVFVYGTSLANATFPGPTIIAKQGTPLQVTWQNHLPQHHILPIDTTVPTAIPKNGGVPTVVHLHGGVHEPQSDGSALAWFTADFSEKGPKWTKATYTYPNILHAANLWYHDHALGLTRANLLAGLIGAYNIQNDDVETPFDLPCDEYDRHLIIVDRNFNVDGSLYMNSTGDNPTIHPEWQPEYFGEAIIVNGKAWPYLTVKPRRYRFRILNASNARYLRLSLSNGLQFIVIGSDSSYLNAPVATPSVLLAPAEISDVVIDFSRLTSNETELLNDAPYPYPTGSPAGPLNGKVMKFVLARPNPTQPDNSTIPVKQVNYPLPSAADATVTRYIAMYEYLSPAGLSTHLYINGKRFEDPATESPKVGSIELWEVINLTGDNHPLHIHLGLFQRIKVQQLVNLTDFQNCMSANNDAVACNISRHATGPTMAVPEYEKTWKNVVKMEPGYVTSVIVRFNLVDQKSQYPFDPTAEPGYVYHCHILDHEDNAMIRPLKMVA</sequence>
<keyword evidence="8" id="KW-0186">Copper</keyword>
<dbReference type="AlphaFoldDB" id="A0AAV9BSV6"/>
<keyword evidence="5 12" id="KW-0732">Signal</keyword>
<dbReference type="GO" id="GO:0016036">
    <property type="term" value="P:cellular response to phosphate starvation"/>
    <property type="evidence" value="ECO:0007669"/>
    <property type="project" value="InterPro"/>
</dbReference>
<dbReference type="FunFam" id="2.60.40.420:FF:000081">
    <property type="entry name" value="Spore coat protein A"/>
    <property type="match status" value="1"/>
</dbReference>
<dbReference type="InterPro" id="IPR011706">
    <property type="entry name" value="Cu-oxidase_C"/>
</dbReference>
<keyword evidence="6" id="KW-0256">Endoplasmic reticulum</keyword>
<evidence type="ECO:0000259" key="14">
    <source>
        <dbReference type="Pfam" id="PF07731"/>
    </source>
</evidence>
<dbReference type="CDD" id="cd13844">
    <property type="entry name" value="CuRO_1_BOD_CotA_like"/>
    <property type="match status" value="1"/>
</dbReference>
<dbReference type="PANTHER" id="PTHR48461">
    <property type="entry name" value="MULTICOPPER OXIDASE LPR1-LIKE"/>
    <property type="match status" value="1"/>
</dbReference>
<evidence type="ECO:0000313" key="16">
    <source>
        <dbReference type="Proteomes" id="UP001179952"/>
    </source>
</evidence>
<keyword evidence="9" id="KW-0472">Membrane</keyword>
<dbReference type="InterPro" id="IPR008972">
    <property type="entry name" value="Cupredoxin"/>
</dbReference>
<dbReference type="Pfam" id="PF07731">
    <property type="entry name" value="Cu-oxidase_2"/>
    <property type="match status" value="1"/>
</dbReference>
<evidence type="ECO:0000256" key="4">
    <source>
        <dbReference type="ARBA" id="ARBA00022723"/>
    </source>
</evidence>
<dbReference type="InterPro" id="IPR002355">
    <property type="entry name" value="Cu_oxidase_Cu_BS"/>
</dbReference>
<keyword evidence="4" id="KW-0479">Metal-binding</keyword>
<keyword evidence="7" id="KW-0560">Oxidoreductase</keyword>
<comment type="caution">
    <text evidence="15">The sequence shown here is derived from an EMBL/GenBank/DDBJ whole genome shotgun (WGS) entry which is preliminary data.</text>
</comment>
<dbReference type="EMBL" id="JAUJYN010000001">
    <property type="protein sequence ID" value="KAK1279620.1"/>
    <property type="molecule type" value="Genomic_DNA"/>
</dbReference>
<evidence type="ECO:0000259" key="13">
    <source>
        <dbReference type="Pfam" id="PF00394"/>
    </source>
</evidence>
<evidence type="ECO:0000256" key="6">
    <source>
        <dbReference type="ARBA" id="ARBA00022824"/>
    </source>
</evidence>
<dbReference type="CDD" id="cd13891">
    <property type="entry name" value="CuRO_3_CotA_like"/>
    <property type="match status" value="1"/>
</dbReference>
<dbReference type="Pfam" id="PF00394">
    <property type="entry name" value="Cu-oxidase"/>
    <property type="match status" value="1"/>
</dbReference>
<keyword evidence="10" id="KW-0325">Glycoprotein</keyword>
<dbReference type="GO" id="GO:0005789">
    <property type="term" value="C:endoplasmic reticulum membrane"/>
    <property type="evidence" value="ECO:0007669"/>
    <property type="project" value="UniProtKB-SubCell"/>
</dbReference>
<keyword evidence="16" id="KW-1185">Reference proteome</keyword>
<proteinExistence type="inferred from homology"/>
<dbReference type="SUPFAM" id="SSF49503">
    <property type="entry name" value="Cupredoxins"/>
    <property type="match status" value="3"/>
</dbReference>
<feature type="domain" description="Plastocyanin-like" evidence="14">
    <location>
        <begin position="435"/>
        <end position="576"/>
    </location>
</feature>
<evidence type="ECO:0000256" key="8">
    <source>
        <dbReference type="ARBA" id="ARBA00023008"/>
    </source>
</evidence>
<feature type="domain" description="Plastocyanin-like" evidence="13">
    <location>
        <begin position="281"/>
        <end position="348"/>
    </location>
</feature>
<dbReference type="PANTHER" id="PTHR48461:SF1">
    <property type="entry name" value="MULTICOPPER OXIDASE LPR1-LIKE"/>
    <property type="match status" value="1"/>
</dbReference>
<feature type="chain" id="PRO_5043429243" evidence="12">
    <location>
        <begin position="21"/>
        <end position="580"/>
    </location>
</feature>
<evidence type="ECO:0000313" key="15">
    <source>
        <dbReference type="EMBL" id="KAK1279620.1"/>
    </source>
</evidence>
<reference evidence="15" key="2">
    <citation type="submission" date="2023-06" db="EMBL/GenBank/DDBJ databases">
        <authorList>
            <person name="Ma L."/>
            <person name="Liu K.-W."/>
            <person name="Li Z."/>
            <person name="Hsiao Y.-Y."/>
            <person name="Qi Y."/>
            <person name="Fu T."/>
            <person name="Tang G."/>
            <person name="Zhang D."/>
            <person name="Sun W.-H."/>
            <person name="Liu D.-K."/>
            <person name="Li Y."/>
            <person name="Chen G.-Z."/>
            <person name="Liu X.-D."/>
            <person name="Liao X.-Y."/>
            <person name="Jiang Y.-T."/>
            <person name="Yu X."/>
            <person name="Hao Y."/>
            <person name="Huang J."/>
            <person name="Zhao X.-W."/>
            <person name="Ke S."/>
            <person name="Chen Y.-Y."/>
            <person name="Wu W.-L."/>
            <person name="Hsu J.-L."/>
            <person name="Lin Y.-F."/>
            <person name="Huang M.-D."/>
            <person name="Li C.-Y."/>
            <person name="Huang L."/>
            <person name="Wang Z.-W."/>
            <person name="Zhao X."/>
            <person name="Zhong W.-Y."/>
            <person name="Peng D.-H."/>
            <person name="Ahmad S."/>
            <person name="Lan S."/>
            <person name="Zhang J.-S."/>
            <person name="Tsai W.-C."/>
            <person name="Van De Peer Y."/>
            <person name="Liu Z.-J."/>
        </authorList>
    </citation>
    <scope>NUCLEOTIDE SEQUENCE</scope>
    <source>
        <strain evidence="15">SCP</strain>
        <tissue evidence="15">Leaves</tissue>
    </source>
</reference>
<comment type="subcellular location">
    <subcellularLocation>
        <location evidence="2">Endoplasmic reticulum membrane</location>
        <topology evidence="2">Peripheral membrane protein</topology>
    </subcellularLocation>
</comment>
<evidence type="ECO:0000256" key="9">
    <source>
        <dbReference type="ARBA" id="ARBA00023136"/>
    </source>
</evidence>
<evidence type="ECO:0000256" key="5">
    <source>
        <dbReference type="ARBA" id="ARBA00022729"/>
    </source>
</evidence>
<dbReference type="InterPro" id="IPR052152">
    <property type="entry name" value="LPR1/LPR2"/>
</dbReference>
<dbReference type="PROSITE" id="PS00080">
    <property type="entry name" value="MULTICOPPER_OXIDASE2"/>
    <property type="match status" value="1"/>
</dbReference>
<comment type="cofactor">
    <cofactor evidence="1">
        <name>Cu cation</name>
        <dbReference type="ChEBI" id="CHEBI:23378"/>
    </cofactor>
</comment>
<dbReference type="GO" id="GO:0016491">
    <property type="term" value="F:oxidoreductase activity"/>
    <property type="evidence" value="ECO:0007669"/>
    <property type="project" value="UniProtKB-KW"/>
</dbReference>
<reference evidence="15" key="1">
    <citation type="journal article" date="2023" name="Nat. Commun.">
        <title>Diploid and tetraploid genomes of Acorus and the evolution of monocots.</title>
        <authorList>
            <person name="Ma L."/>
            <person name="Liu K.W."/>
            <person name="Li Z."/>
            <person name="Hsiao Y.Y."/>
            <person name="Qi Y."/>
            <person name="Fu T."/>
            <person name="Tang G.D."/>
            <person name="Zhang D."/>
            <person name="Sun W.H."/>
            <person name="Liu D.K."/>
            <person name="Li Y."/>
            <person name="Chen G.Z."/>
            <person name="Liu X.D."/>
            <person name="Liao X.Y."/>
            <person name="Jiang Y.T."/>
            <person name="Yu X."/>
            <person name="Hao Y."/>
            <person name="Huang J."/>
            <person name="Zhao X.W."/>
            <person name="Ke S."/>
            <person name="Chen Y.Y."/>
            <person name="Wu W.L."/>
            <person name="Hsu J.L."/>
            <person name="Lin Y.F."/>
            <person name="Huang M.D."/>
            <person name="Li C.Y."/>
            <person name="Huang L."/>
            <person name="Wang Z.W."/>
            <person name="Zhao X."/>
            <person name="Zhong W.Y."/>
            <person name="Peng D.H."/>
            <person name="Ahmad S."/>
            <person name="Lan S."/>
            <person name="Zhang J.S."/>
            <person name="Tsai W.C."/>
            <person name="Van de Peer Y."/>
            <person name="Liu Z.J."/>
        </authorList>
    </citation>
    <scope>NUCLEOTIDE SEQUENCE</scope>
    <source>
        <strain evidence="15">SCP</strain>
    </source>
</reference>
<feature type="signal peptide" evidence="12">
    <location>
        <begin position="1"/>
        <end position="20"/>
    </location>
</feature>
<protein>
    <submittedName>
        <fullName evidence="15">Uncharacterized protein</fullName>
    </submittedName>
</protein>
<dbReference type="InterPro" id="IPR001117">
    <property type="entry name" value="Cu-oxidase_2nd"/>
</dbReference>
<evidence type="ECO:0000256" key="7">
    <source>
        <dbReference type="ARBA" id="ARBA00023002"/>
    </source>
</evidence>
<evidence type="ECO:0000256" key="10">
    <source>
        <dbReference type="ARBA" id="ARBA00023180"/>
    </source>
</evidence>
<dbReference type="CDD" id="cd13868">
    <property type="entry name" value="CuRO_2_CotA_like"/>
    <property type="match status" value="1"/>
</dbReference>
<accession>A0AAV9BSV6</accession>
<dbReference type="Gene3D" id="2.60.40.420">
    <property type="entry name" value="Cupredoxins - blue copper proteins"/>
    <property type="match status" value="3"/>
</dbReference>
<comment type="function">
    <text evidence="11">Multicopper oxidase that may play a role in the maintenance of inorganic phosphate homeostasis.</text>
</comment>
<evidence type="ECO:0000256" key="3">
    <source>
        <dbReference type="ARBA" id="ARBA00010609"/>
    </source>
</evidence>
<gene>
    <name evidence="15" type="ORF">QJS04_geneDACA003004</name>
</gene>
<organism evidence="15 16">
    <name type="scientific">Acorus gramineus</name>
    <name type="common">Dwarf sweet flag</name>
    <dbReference type="NCBI Taxonomy" id="55184"/>
    <lineage>
        <taxon>Eukaryota</taxon>
        <taxon>Viridiplantae</taxon>
        <taxon>Streptophyta</taxon>
        <taxon>Embryophyta</taxon>
        <taxon>Tracheophyta</taxon>
        <taxon>Spermatophyta</taxon>
        <taxon>Magnoliopsida</taxon>
        <taxon>Liliopsida</taxon>
        <taxon>Acoraceae</taxon>
        <taxon>Acorus</taxon>
    </lineage>
</organism>
<evidence type="ECO:0000256" key="2">
    <source>
        <dbReference type="ARBA" id="ARBA00004406"/>
    </source>
</evidence>
<dbReference type="GO" id="GO:0005507">
    <property type="term" value="F:copper ion binding"/>
    <property type="evidence" value="ECO:0007669"/>
    <property type="project" value="InterPro"/>
</dbReference>
<name>A0AAV9BSV6_ACOGR</name>
<evidence type="ECO:0000256" key="12">
    <source>
        <dbReference type="SAM" id="SignalP"/>
    </source>
</evidence>
<evidence type="ECO:0000256" key="1">
    <source>
        <dbReference type="ARBA" id="ARBA00001935"/>
    </source>
</evidence>
<evidence type="ECO:0000256" key="11">
    <source>
        <dbReference type="ARBA" id="ARBA00037077"/>
    </source>
</evidence>
<dbReference type="Proteomes" id="UP001179952">
    <property type="component" value="Unassembled WGS sequence"/>
</dbReference>
<comment type="similarity">
    <text evidence="3">Belongs to the multicopper oxidase family.</text>
</comment>